<dbReference type="GO" id="GO:0003725">
    <property type="term" value="F:double-stranded RNA binding"/>
    <property type="evidence" value="ECO:0007669"/>
    <property type="project" value="TreeGrafter"/>
</dbReference>
<dbReference type="GO" id="GO:0071011">
    <property type="term" value="C:precatalytic spliceosome"/>
    <property type="evidence" value="ECO:0007669"/>
    <property type="project" value="TreeGrafter"/>
</dbReference>
<dbReference type="SMART" id="SM00572">
    <property type="entry name" value="DZF"/>
    <property type="match status" value="1"/>
</dbReference>
<keyword evidence="4" id="KW-1185">Reference proteome</keyword>
<dbReference type="Proteomes" id="UP000230750">
    <property type="component" value="Unassembled WGS sequence"/>
</dbReference>
<dbReference type="GO" id="GO:0003727">
    <property type="term" value="F:single-stranded RNA binding"/>
    <property type="evidence" value="ECO:0007669"/>
    <property type="project" value="TreeGrafter"/>
</dbReference>
<feature type="compositionally biased region" description="Basic and acidic residues" evidence="1">
    <location>
        <begin position="227"/>
        <end position="237"/>
    </location>
</feature>
<dbReference type="InterPro" id="IPR006561">
    <property type="entry name" value="DZF_dom"/>
</dbReference>
<gene>
    <name evidence="3" type="ORF">BSL78_18962</name>
</gene>
<dbReference type="InterPro" id="IPR049401">
    <property type="entry name" value="DZF_dom_N"/>
</dbReference>
<accession>A0A2G8K855</accession>
<comment type="caution">
    <text evidence="3">The sequence shown here is derived from an EMBL/GenBank/DDBJ whole genome shotgun (WGS) entry which is preliminary data.</text>
</comment>
<dbReference type="PROSITE" id="PS51703">
    <property type="entry name" value="DZF"/>
    <property type="match status" value="1"/>
</dbReference>
<evidence type="ECO:0000259" key="2">
    <source>
        <dbReference type="PROSITE" id="PS51703"/>
    </source>
</evidence>
<dbReference type="InterPro" id="IPR049402">
    <property type="entry name" value="DZF_dom_C"/>
</dbReference>
<dbReference type="AlphaFoldDB" id="A0A2G8K855"/>
<organism evidence="3 4">
    <name type="scientific">Stichopus japonicus</name>
    <name type="common">Sea cucumber</name>
    <dbReference type="NCBI Taxonomy" id="307972"/>
    <lineage>
        <taxon>Eukaryota</taxon>
        <taxon>Metazoa</taxon>
        <taxon>Echinodermata</taxon>
        <taxon>Eleutherozoa</taxon>
        <taxon>Echinozoa</taxon>
        <taxon>Holothuroidea</taxon>
        <taxon>Aspidochirotacea</taxon>
        <taxon>Aspidochirotida</taxon>
        <taxon>Stichopodidae</taxon>
        <taxon>Apostichopus</taxon>
    </lineage>
</organism>
<dbReference type="EMBL" id="MRZV01000793">
    <property type="protein sequence ID" value="PIK44186.1"/>
    <property type="molecule type" value="Genomic_DNA"/>
</dbReference>
<dbReference type="FunFam" id="1.10.1410.40:FF:000001">
    <property type="entry name" value="interleukin enhancer-binding factor 3 isoform X1"/>
    <property type="match status" value="1"/>
</dbReference>
<dbReference type="PANTHER" id="PTHR45762:SF3">
    <property type="entry name" value="ZINC-FINGER PROTEIN AT 72D, ISOFORM B"/>
    <property type="match status" value="1"/>
</dbReference>
<evidence type="ECO:0000256" key="1">
    <source>
        <dbReference type="SAM" id="MobiDB-lite"/>
    </source>
</evidence>
<evidence type="ECO:0000313" key="4">
    <source>
        <dbReference type="Proteomes" id="UP000230750"/>
    </source>
</evidence>
<proteinExistence type="predicted"/>
<feature type="region of interest" description="Disordered" evidence="1">
    <location>
        <begin position="209"/>
        <end position="253"/>
    </location>
</feature>
<reference evidence="3 4" key="1">
    <citation type="journal article" date="2017" name="PLoS Biol.">
        <title>The sea cucumber genome provides insights into morphological evolution and visceral regeneration.</title>
        <authorList>
            <person name="Zhang X."/>
            <person name="Sun L."/>
            <person name="Yuan J."/>
            <person name="Sun Y."/>
            <person name="Gao Y."/>
            <person name="Zhang L."/>
            <person name="Li S."/>
            <person name="Dai H."/>
            <person name="Hamel J.F."/>
            <person name="Liu C."/>
            <person name="Yu Y."/>
            <person name="Liu S."/>
            <person name="Lin W."/>
            <person name="Guo K."/>
            <person name="Jin S."/>
            <person name="Xu P."/>
            <person name="Storey K.B."/>
            <person name="Huan P."/>
            <person name="Zhang T."/>
            <person name="Zhou Y."/>
            <person name="Zhang J."/>
            <person name="Lin C."/>
            <person name="Li X."/>
            <person name="Xing L."/>
            <person name="Huo D."/>
            <person name="Sun M."/>
            <person name="Wang L."/>
            <person name="Mercier A."/>
            <person name="Li F."/>
            <person name="Yang H."/>
            <person name="Xiang J."/>
        </authorList>
    </citation>
    <scope>NUCLEOTIDE SEQUENCE [LARGE SCALE GENOMIC DNA]</scope>
    <source>
        <strain evidence="3">Shaxun</strain>
        <tissue evidence="3">Muscle</tissue>
    </source>
</reference>
<sequence length="253" mass="27751">MVGNHRGEVELSLCVEEAAIILTHGEEECKMTMKVSLTSPVMRDPGADADASRDPPDVLDKEKCLAALAALRHAKWFQAKAAVLPSCVVVIRVLRDLCDRIPTWAPLKGWPMELICERVISSAAQPLSPGDALRRIFEAVAGGLLLPGGPGIYDPCEREDTDVLDMASPQQKEEITASAQHALRLIVFRQVHKVLNMEPLYSQQRHFKRFNNRKRRREMNESGQEGSDGKKDKKEGEAESSEGAASGEGGAAK</sequence>
<dbReference type="STRING" id="307972.A0A2G8K855"/>
<dbReference type="PANTHER" id="PTHR45762">
    <property type="entry name" value="ZINC FINGER RNA-BINDING PROTEIN"/>
    <property type="match status" value="1"/>
</dbReference>
<dbReference type="Pfam" id="PF20965">
    <property type="entry name" value="DZF_C"/>
    <property type="match status" value="1"/>
</dbReference>
<name>A0A2G8K855_STIJA</name>
<protein>
    <submittedName>
        <fullName evidence="3">Putative zinc finger RNA-binding protein isoform X1</fullName>
    </submittedName>
</protein>
<dbReference type="Gene3D" id="1.10.1410.40">
    <property type="match status" value="1"/>
</dbReference>
<feature type="domain" description="DZF" evidence="2">
    <location>
        <begin position="1"/>
        <end position="240"/>
    </location>
</feature>
<evidence type="ECO:0000313" key="3">
    <source>
        <dbReference type="EMBL" id="PIK44186.1"/>
    </source>
</evidence>
<dbReference type="OrthoDB" id="8898434at2759"/>
<dbReference type="Pfam" id="PF07528">
    <property type="entry name" value="DZF_N"/>
    <property type="match status" value="1"/>
</dbReference>